<keyword evidence="5 13" id="KW-1133">Transmembrane helix</keyword>
<feature type="transmembrane region" description="Helical" evidence="13">
    <location>
        <begin position="12"/>
        <end position="33"/>
    </location>
</feature>
<dbReference type="Gene3D" id="3.40.50.720">
    <property type="entry name" value="NAD(P)-binding Rossmann-like Domain"/>
    <property type="match status" value="1"/>
</dbReference>
<dbReference type="Pfam" id="PF00106">
    <property type="entry name" value="adh_short"/>
    <property type="match status" value="1"/>
</dbReference>
<evidence type="ECO:0000256" key="3">
    <source>
        <dbReference type="ARBA" id="ARBA00022692"/>
    </source>
</evidence>
<evidence type="ECO:0000313" key="15">
    <source>
        <dbReference type="Proteomes" id="UP000240883"/>
    </source>
</evidence>
<evidence type="ECO:0000256" key="13">
    <source>
        <dbReference type="SAM" id="Phobius"/>
    </source>
</evidence>
<reference evidence="14 15" key="1">
    <citation type="journal article" date="2018" name="Front. Microbiol.">
        <title>Genome-Wide Analysis of Corynespora cassiicola Leaf Fall Disease Putative Effectors.</title>
        <authorList>
            <person name="Lopez D."/>
            <person name="Ribeiro S."/>
            <person name="Label P."/>
            <person name="Fumanal B."/>
            <person name="Venisse J.S."/>
            <person name="Kohler A."/>
            <person name="de Oliveira R.R."/>
            <person name="Labutti K."/>
            <person name="Lipzen A."/>
            <person name="Lail K."/>
            <person name="Bauer D."/>
            <person name="Ohm R.A."/>
            <person name="Barry K.W."/>
            <person name="Spatafora J."/>
            <person name="Grigoriev I.V."/>
            <person name="Martin F.M."/>
            <person name="Pujade-Renaud V."/>
        </authorList>
    </citation>
    <scope>NUCLEOTIDE SEQUENCE [LARGE SCALE GENOMIC DNA]</scope>
    <source>
        <strain evidence="14 15">Philippines</strain>
    </source>
</reference>
<dbReference type="FunFam" id="3.40.50.720:FF:000131">
    <property type="entry name" value="Short-chain dehydrogenase/reductase 3"/>
    <property type="match status" value="1"/>
</dbReference>
<comment type="function">
    <text evidence="9">Catalyzes the reduction of all-trans-retinal to all-trans-retinol in the presence of NADPH.</text>
</comment>
<sequence>MSAALHRISNLVSLSVSHIALNPVFTGALIWVLTKGPPAARDRVIARFASLRDPHQLAQIIKALKWLFALGLARRANQQLNKIALNAWRLKSERHKWNWHQEVAVVTGGCSGIGEAVVKRLNNKGVRVAVLDIQQLPASLQGYANIKFFACDITDPAAVESAAESIRDTMGPPSILVNNAGIAGAHTILKTSHEYLQKIFDVNLLSNFTTVKAFLPDMIAANKGHIITVASAASFLGVGGMVDYGCTKAAVLSFHEGLNLELKHRHKANGVLTTSIHPNWVLTPLIAEFEPALRARSQPLVEVSTVADAIVNQITNCSSAQVFIPHSITRVSGLRGWPNWMQELLRDSVTRAVLPAAP</sequence>
<keyword evidence="6" id="KW-0560">Oxidoreductase</keyword>
<dbReference type="GO" id="GO:0052650">
    <property type="term" value="F:all-trans-retinol dehydrogenase (NADP+) activity"/>
    <property type="evidence" value="ECO:0007669"/>
    <property type="project" value="UniProtKB-ARBA"/>
</dbReference>
<comment type="subcellular location">
    <subcellularLocation>
        <location evidence="1">Membrane</location>
        <topology evidence="1">Multi-pass membrane protein</topology>
    </subcellularLocation>
</comment>
<keyword evidence="15" id="KW-1185">Reference proteome</keyword>
<dbReference type="EMBL" id="KZ678134">
    <property type="protein sequence ID" value="PSN68364.1"/>
    <property type="molecule type" value="Genomic_DNA"/>
</dbReference>
<organism evidence="14 15">
    <name type="scientific">Corynespora cassiicola Philippines</name>
    <dbReference type="NCBI Taxonomy" id="1448308"/>
    <lineage>
        <taxon>Eukaryota</taxon>
        <taxon>Fungi</taxon>
        <taxon>Dikarya</taxon>
        <taxon>Ascomycota</taxon>
        <taxon>Pezizomycotina</taxon>
        <taxon>Dothideomycetes</taxon>
        <taxon>Pleosporomycetidae</taxon>
        <taxon>Pleosporales</taxon>
        <taxon>Corynesporascaceae</taxon>
        <taxon>Corynespora</taxon>
    </lineage>
</organism>
<evidence type="ECO:0000256" key="5">
    <source>
        <dbReference type="ARBA" id="ARBA00022989"/>
    </source>
</evidence>
<keyword evidence="8 13" id="KW-0472">Membrane</keyword>
<name>A0A2T2NSK4_CORCC</name>
<dbReference type="AlphaFoldDB" id="A0A2T2NSK4"/>
<evidence type="ECO:0000256" key="8">
    <source>
        <dbReference type="ARBA" id="ARBA00023136"/>
    </source>
</evidence>
<proteinExistence type="inferred from homology"/>
<evidence type="ECO:0000256" key="7">
    <source>
        <dbReference type="ARBA" id="ARBA00023098"/>
    </source>
</evidence>
<dbReference type="OrthoDB" id="10253736at2759"/>
<dbReference type="InterPro" id="IPR036291">
    <property type="entry name" value="NAD(P)-bd_dom_sf"/>
</dbReference>
<evidence type="ECO:0000256" key="11">
    <source>
        <dbReference type="ARBA" id="ARBA00082544"/>
    </source>
</evidence>
<dbReference type="PANTHER" id="PTHR24322:SF736">
    <property type="entry name" value="RETINOL DEHYDROGENASE 10"/>
    <property type="match status" value="1"/>
</dbReference>
<evidence type="ECO:0000256" key="1">
    <source>
        <dbReference type="ARBA" id="ARBA00004141"/>
    </source>
</evidence>
<keyword evidence="4" id="KW-0521">NADP</keyword>
<evidence type="ECO:0000256" key="10">
    <source>
        <dbReference type="ARBA" id="ARBA00068717"/>
    </source>
</evidence>
<dbReference type="SUPFAM" id="SSF51735">
    <property type="entry name" value="NAD(P)-binding Rossmann-fold domains"/>
    <property type="match status" value="1"/>
</dbReference>
<dbReference type="PRINTS" id="PR00081">
    <property type="entry name" value="GDHRDH"/>
</dbReference>
<keyword evidence="3 13" id="KW-0812">Transmembrane</keyword>
<dbReference type="PANTHER" id="PTHR24322">
    <property type="entry name" value="PKSB"/>
    <property type="match status" value="1"/>
</dbReference>
<dbReference type="Proteomes" id="UP000240883">
    <property type="component" value="Unassembled WGS sequence"/>
</dbReference>
<evidence type="ECO:0000256" key="4">
    <source>
        <dbReference type="ARBA" id="ARBA00022857"/>
    </source>
</evidence>
<gene>
    <name evidence="14" type="ORF">BS50DRAFT_492585</name>
</gene>
<dbReference type="STRING" id="1448308.A0A2T2NSK4"/>
<dbReference type="GO" id="GO:0016020">
    <property type="term" value="C:membrane"/>
    <property type="evidence" value="ECO:0007669"/>
    <property type="project" value="UniProtKB-SubCell"/>
</dbReference>
<accession>A0A2T2NSK4</accession>
<evidence type="ECO:0000256" key="2">
    <source>
        <dbReference type="ARBA" id="ARBA00006484"/>
    </source>
</evidence>
<keyword evidence="7" id="KW-0443">Lipid metabolism</keyword>
<dbReference type="PRINTS" id="PR00080">
    <property type="entry name" value="SDRFAMILY"/>
</dbReference>
<evidence type="ECO:0000256" key="9">
    <source>
        <dbReference type="ARBA" id="ARBA00059620"/>
    </source>
</evidence>
<protein>
    <recommendedName>
        <fullName evidence="10">Short-chain dehydrogenase/reductase 3</fullName>
    </recommendedName>
    <alternativeName>
        <fullName evidence="11">Retinal short-chain dehydrogenase/reductase 1</fullName>
    </alternativeName>
</protein>
<evidence type="ECO:0000256" key="6">
    <source>
        <dbReference type="ARBA" id="ARBA00023002"/>
    </source>
</evidence>
<evidence type="ECO:0000256" key="12">
    <source>
        <dbReference type="RuleBase" id="RU000363"/>
    </source>
</evidence>
<dbReference type="InterPro" id="IPR002347">
    <property type="entry name" value="SDR_fam"/>
</dbReference>
<evidence type="ECO:0000313" key="14">
    <source>
        <dbReference type="EMBL" id="PSN68364.1"/>
    </source>
</evidence>
<comment type="similarity">
    <text evidence="2 12">Belongs to the short-chain dehydrogenases/reductases (SDR) family.</text>
</comment>